<evidence type="ECO:0000313" key="11">
    <source>
        <dbReference type="EMBL" id="EPX86398.1"/>
    </source>
</evidence>
<dbReference type="STRING" id="1123069.ruthe_01213"/>
<evidence type="ECO:0000256" key="4">
    <source>
        <dbReference type="ARBA" id="ARBA00022723"/>
    </source>
</evidence>
<keyword evidence="6" id="KW-0369">Histidine metabolism</keyword>
<dbReference type="SUPFAM" id="SSF51338">
    <property type="entry name" value="Composite domain of metallo-dependent hydrolases"/>
    <property type="match status" value="1"/>
</dbReference>
<keyword evidence="4" id="KW-0479">Metal-binding</keyword>
<proteinExistence type="predicted"/>
<evidence type="ECO:0000256" key="1">
    <source>
        <dbReference type="ARBA" id="ARBA00005023"/>
    </source>
</evidence>
<dbReference type="EC" id="3.5.2.7" evidence="2"/>
<dbReference type="SUPFAM" id="SSF51556">
    <property type="entry name" value="Metallo-dependent hydrolases"/>
    <property type="match status" value="1"/>
</dbReference>
<dbReference type="GO" id="GO:0019556">
    <property type="term" value="P:L-histidine catabolic process to glutamate and formamide"/>
    <property type="evidence" value="ECO:0007669"/>
    <property type="project" value="InterPro"/>
</dbReference>
<keyword evidence="3" id="KW-0963">Cytoplasm</keyword>
<evidence type="ECO:0000256" key="6">
    <source>
        <dbReference type="ARBA" id="ARBA00022808"/>
    </source>
</evidence>
<feature type="compositionally biased region" description="Low complexity" evidence="9">
    <location>
        <begin position="247"/>
        <end position="264"/>
    </location>
</feature>
<dbReference type="Gene3D" id="3.20.20.140">
    <property type="entry name" value="Metal-dependent hydrolases"/>
    <property type="match status" value="1"/>
</dbReference>
<keyword evidence="12" id="KW-1185">Reference proteome</keyword>
<evidence type="ECO:0000259" key="10">
    <source>
        <dbReference type="Pfam" id="PF07969"/>
    </source>
</evidence>
<evidence type="ECO:0000256" key="5">
    <source>
        <dbReference type="ARBA" id="ARBA00022801"/>
    </source>
</evidence>
<feature type="region of interest" description="Disordered" evidence="9">
    <location>
        <begin position="247"/>
        <end position="307"/>
    </location>
</feature>
<evidence type="ECO:0000256" key="2">
    <source>
        <dbReference type="ARBA" id="ARBA00012864"/>
    </source>
</evidence>
<sequence length="331" mass="35501">MILQDLALAAMDPAMPALLGPEAGWVIGIRGDRIAYVGPQRDAPAELYDEPPVSLEGRLVTPALIDCHTHLVHGGHRAGEWESRLAGASYEEVARAGGGILSSVRATRAASAEGLFDAALPRLDALLADGTGTVEIKSGYGLDRETELAMLRAARRLGQEREATIVTTFLGAHAVPPPYRGMSGGARRYLEEVAIPALRAAHAEGLVDAVDAFCEGIAFTPDEVALLFDEAARLKLPVRLHAEQLSHSGGARLAAARGGSLGRPSRIRDRGGRPRDGPRRDRGRPVARRLLCPEGDEDAPPSRPSARRVCAWPWRPMPIPAARRCCRSGWR</sequence>
<evidence type="ECO:0000256" key="3">
    <source>
        <dbReference type="ARBA" id="ARBA00022490"/>
    </source>
</evidence>
<dbReference type="InterPro" id="IPR032466">
    <property type="entry name" value="Metal_Hydrolase"/>
</dbReference>
<keyword evidence="5" id="KW-0378">Hydrolase</keyword>
<dbReference type="InterPro" id="IPR011059">
    <property type="entry name" value="Metal-dep_hydrolase_composite"/>
</dbReference>
<dbReference type="InterPro" id="IPR005920">
    <property type="entry name" value="HutI"/>
</dbReference>
<dbReference type="InterPro" id="IPR013108">
    <property type="entry name" value="Amidohydro_3"/>
</dbReference>
<evidence type="ECO:0000256" key="9">
    <source>
        <dbReference type="SAM" id="MobiDB-lite"/>
    </source>
</evidence>
<feature type="domain" description="Amidohydrolase 3" evidence="10">
    <location>
        <begin position="54"/>
        <end position="245"/>
    </location>
</feature>
<evidence type="ECO:0000256" key="7">
    <source>
        <dbReference type="ARBA" id="ARBA00022833"/>
    </source>
</evidence>
<keyword evidence="8" id="KW-0408">Iron</keyword>
<accession>S9R337</accession>
<dbReference type="AlphaFoldDB" id="S9R337"/>
<evidence type="ECO:0000313" key="12">
    <source>
        <dbReference type="Proteomes" id="UP000015346"/>
    </source>
</evidence>
<dbReference type="PANTHER" id="PTHR42752">
    <property type="entry name" value="IMIDAZOLONEPROPIONASE"/>
    <property type="match status" value="1"/>
</dbReference>
<dbReference type="Pfam" id="PF07969">
    <property type="entry name" value="Amidohydro_3"/>
    <property type="match status" value="1"/>
</dbReference>
<name>S9R337_9RHOB</name>
<protein>
    <recommendedName>
        <fullName evidence="2">imidazolonepropionase</fullName>
        <ecNumber evidence="2">3.5.2.7</ecNumber>
    </recommendedName>
</protein>
<organism evidence="11 12">
    <name type="scientific">Rubellimicrobium thermophilum DSM 16684</name>
    <dbReference type="NCBI Taxonomy" id="1123069"/>
    <lineage>
        <taxon>Bacteria</taxon>
        <taxon>Pseudomonadati</taxon>
        <taxon>Pseudomonadota</taxon>
        <taxon>Alphaproteobacteria</taxon>
        <taxon>Rhodobacterales</taxon>
        <taxon>Roseobacteraceae</taxon>
        <taxon>Rubellimicrobium</taxon>
    </lineage>
</organism>
<dbReference type="Proteomes" id="UP000015346">
    <property type="component" value="Unassembled WGS sequence"/>
</dbReference>
<dbReference type="EMBL" id="AOLV01000010">
    <property type="protein sequence ID" value="EPX86398.1"/>
    <property type="molecule type" value="Genomic_DNA"/>
</dbReference>
<comment type="caution">
    <text evidence="11">The sequence shown here is derived from an EMBL/GenBank/DDBJ whole genome shotgun (WGS) entry which is preliminary data.</text>
</comment>
<feature type="compositionally biased region" description="Basic and acidic residues" evidence="9">
    <location>
        <begin position="266"/>
        <end position="284"/>
    </location>
</feature>
<dbReference type="GO" id="GO:0005737">
    <property type="term" value="C:cytoplasm"/>
    <property type="evidence" value="ECO:0007669"/>
    <property type="project" value="InterPro"/>
</dbReference>
<dbReference type="HOGENOM" id="CLU_041647_0_0_5"/>
<gene>
    <name evidence="11" type="ORF">ruthe_01213</name>
</gene>
<dbReference type="GO" id="GO:0046872">
    <property type="term" value="F:metal ion binding"/>
    <property type="evidence" value="ECO:0007669"/>
    <property type="project" value="UniProtKB-KW"/>
</dbReference>
<dbReference type="PATRIC" id="fig|1123069.3.peg.1183"/>
<reference evidence="11 12" key="1">
    <citation type="journal article" date="2013" name="Stand. Genomic Sci.">
        <title>Genome sequence of the reddish-pigmented Rubellimicrobium thermophilum type strain (DSM 16684(T)), a member of the Roseobacter clade.</title>
        <authorList>
            <person name="Fiebig A."/>
            <person name="Riedel T."/>
            <person name="Gronow S."/>
            <person name="Petersen J."/>
            <person name="Klenk H.P."/>
            <person name="Goker M."/>
        </authorList>
    </citation>
    <scope>NUCLEOTIDE SEQUENCE [LARGE SCALE GENOMIC DNA]</scope>
    <source>
        <strain evidence="11 12">DSM 16684</strain>
    </source>
</reference>
<keyword evidence="7" id="KW-0862">Zinc</keyword>
<evidence type="ECO:0000256" key="8">
    <source>
        <dbReference type="ARBA" id="ARBA00023004"/>
    </source>
</evidence>
<dbReference type="GO" id="GO:0050480">
    <property type="term" value="F:imidazolonepropionase activity"/>
    <property type="evidence" value="ECO:0007669"/>
    <property type="project" value="UniProtKB-EC"/>
</dbReference>
<comment type="pathway">
    <text evidence="1">Amino-acid degradation.</text>
</comment>
<dbReference type="PANTHER" id="PTHR42752:SF1">
    <property type="entry name" value="IMIDAZOLONEPROPIONASE-RELATED"/>
    <property type="match status" value="1"/>
</dbReference>